<dbReference type="Pfam" id="PF00005">
    <property type="entry name" value="ABC_tran"/>
    <property type="match status" value="1"/>
</dbReference>
<dbReference type="PANTHER" id="PTHR46743">
    <property type="entry name" value="TEICHOIC ACIDS EXPORT ATP-BINDING PROTEIN TAGH"/>
    <property type="match status" value="1"/>
</dbReference>
<proteinExistence type="predicted"/>
<keyword evidence="2" id="KW-0547">Nucleotide-binding</keyword>
<sequence>MWGFVNCSRYFRTGGAPMIVLHDASLRVDTTEKVAVLIRAGQGKSTIIRMLAGLEMPDSGTVLRDAGGWPLGYSGGMNAEMTGEANIRTLAKFADVDPLELSAFCYDFSELGSAYHQPVKTYSSTMKGRLGMAASLGLPARTYLADDRLVSGDEAFRAKAGAALAERLQDTGLIFVASNPRQAKDVCDRYYVVNDGAFVACDDYDHACAMLDASQVDDAGSPLDADIPLFDLV</sequence>
<dbReference type="PANTHER" id="PTHR46743:SF2">
    <property type="entry name" value="TEICHOIC ACIDS EXPORT ATP-BINDING PROTEIN TAGH"/>
    <property type="match status" value="1"/>
</dbReference>
<gene>
    <name evidence="2" type="ORF">H9L12_01260</name>
</gene>
<dbReference type="InterPro" id="IPR050683">
    <property type="entry name" value="Bact_Polysacc_Export_ATP-bd"/>
</dbReference>
<keyword evidence="3" id="KW-1185">Reference proteome</keyword>
<dbReference type="InterPro" id="IPR003439">
    <property type="entry name" value="ABC_transporter-like_ATP-bd"/>
</dbReference>
<feature type="domain" description="ABC transporter" evidence="1">
    <location>
        <begin position="5"/>
        <end position="220"/>
    </location>
</feature>
<dbReference type="Proteomes" id="UP000515955">
    <property type="component" value="Chromosome"/>
</dbReference>
<evidence type="ECO:0000313" key="2">
    <source>
        <dbReference type="EMBL" id="QNN65296.1"/>
    </source>
</evidence>
<keyword evidence="2" id="KW-0067">ATP-binding</keyword>
<dbReference type="InterPro" id="IPR027417">
    <property type="entry name" value="P-loop_NTPase"/>
</dbReference>
<dbReference type="Gene3D" id="3.40.50.300">
    <property type="entry name" value="P-loop containing nucleotide triphosphate hydrolases"/>
    <property type="match status" value="1"/>
</dbReference>
<dbReference type="GO" id="GO:0016887">
    <property type="term" value="F:ATP hydrolysis activity"/>
    <property type="evidence" value="ECO:0007669"/>
    <property type="project" value="InterPro"/>
</dbReference>
<dbReference type="RefSeq" id="WP_187542288.1">
    <property type="nucleotide sequence ID" value="NZ_CP060717.1"/>
</dbReference>
<dbReference type="SUPFAM" id="SSF52540">
    <property type="entry name" value="P-loop containing nucleoside triphosphate hydrolases"/>
    <property type="match status" value="1"/>
</dbReference>
<organism evidence="2 3">
    <name type="scientific">Sphingomonas rhizophila</name>
    <dbReference type="NCBI Taxonomy" id="2071607"/>
    <lineage>
        <taxon>Bacteria</taxon>
        <taxon>Pseudomonadati</taxon>
        <taxon>Pseudomonadota</taxon>
        <taxon>Alphaproteobacteria</taxon>
        <taxon>Sphingomonadales</taxon>
        <taxon>Sphingomonadaceae</taxon>
        <taxon>Sphingomonas</taxon>
    </lineage>
</organism>
<reference evidence="2 3" key="1">
    <citation type="submission" date="2020-08" db="EMBL/GenBank/DDBJ databases">
        <title>Genome sequence of Sphingomonas rhizophila KACC 19189T.</title>
        <authorList>
            <person name="Hyun D.-W."/>
            <person name="Bae J.-W."/>
        </authorList>
    </citation>
    <scope>NUCLEOTIDE SEQUENCE [LARGE SCALE GENOMIC DNA]</scope>
    <source>
        <strain evidence="2 3">KACC 19189</strain>
    </source>
</reference>
<evidence type="ECO:0000259" key="1">
    <source>
        <dbReference type="PROSITE" id="PS50893"/>
    </source>
</evidence>
<evidence type="ECO:0000313" key="3">
    <source>
        <dbReference type="Proteomes" id="UP000515955"/>
    </source>
</evidence>
<dbReference type="PROSITE" id="PS50893">
    <property type="entry name" value="ABC_TRANSPORTER_2"/>
    <property type="match status" value="1"/>
</dbReference>
<dbReference type="EMBL" id="CP060717">
    <property type="protein sequence ID" value="QNN65296.1"/>
    <property type="molecule type" value="Genomic_DNA"/>
</dbReference>
<dbReference type="AlphaFoldDB" id="A0A7G9SBS1"/>
<dbReference type="KEGG" id="srhi:H9L12_01260"/>
<dbReference type="GO" id="GO:0005524">
    <property type="term" value="F:ATP binding"/>
    <property type="evidence" value="ECO:0007669"/>
    <property type="project" value="UniProtKB-KW"/>
</dbReference>
<name>A0A7G9SBS1_9SPHN</name>
<accession>A0A7G9SBS1</accession>
<protein>
    <submittedName>
        <fullName evidence="2">ATP-binding cassette domain-containing protein</fullName>
    </submittedName>
</protein>